<keyword evidence="2" id="KW-1185">Reference proteome</keyword>
<accession>A0A1S1Q6K5</accession>
<reference evidence="2" key="1">
    <citation type="submission" date="2016-07" db="EMBL/GenBank/DDBJ databases">
        <title>Sequence Frankia sp. strain CcI1.17.</title>
        <authorList>
            <person name="Ghodhbane-Gtari F."/>
            <person name="Swanson E."/>
            <person name="Gueddou A."/>
            <person name="Morris K."/>
            <person name="Hezbri K."/>
            <person name="Ktari A."/>
            <person name="Nouioui I."/>
            <person name="Abebe-Akele F."/>
            <person name="Simpson S."/>
            <person name="Thomas K."/>
            <person name="Gtari M."/>
            <person name="Tisa L.S."/>
            <person name="Hurst S."/>
        </authorList>
    </citation>
    <scope>NUCLEOTIDE SEQUENCE [LARGE SCALE GENOMIC DNA]</scope>
    <source>
        <strain evidence="2">Cc1.17</strain>
    </source>
</reference>
<dbReference type="OrthoDB" id="3214735at2"/>
<proteinExistence type="predicted"/>
<dbReference type="RefSeq" id="WP_071089087.1">
    <property type="nucleotide sequence ID" value="NZ_MBLM01000152.1"/>
</dbReference>
<protein>
    <submittedName>
        <fullName evidence="1">Uncharacterized protein</fullName>
    </submittedName>
</protein>
<evidence type="ECO:0000313" key="1">
    <source>
        <dbReference type="EMBL" id="OHV30518.1"/>
    </source>
</evidence>
<name>A0A1S1Q6K5_9ACTN</name>
<evidence type="ECO:0000313" key="2">
    <source>
        <dbReference type="Proteomes" id="UP000179627"/>
    </source>
</evidence>
<comment type="caution">
    <text evidence="1">The sequence shown here is derived from an EMBL/GenBank/DDBJ whole genome shotgun (WGS) entry which is preliminary data.</text>
</comment>
<dbReference type="Proteomes" id="UP000179627">
    <property type="component" value="Unassembled WGS sequence"/>
</dbReference>
<gene>
    <name evidence="1" type="ORF">CC117_06115</name>
</gene>
<organism evidence="1 2">
    <name type="scientific">Parafrankia colletiae</name>
    <dbReference type="NCBI Taxonomy" id="573497"/>
    <lineage>
        <taxon>Bacteria</taxon>
        <taxon>Bacillati</taxon>
        <taxon>Actinomycetota</taxon>
        <taxon>Actinomycetes</taxon>
        <taxon>Frankiales</taxon>
        <taxon>Frankiaceae</taxon>
        <taxon>Parafrankia</taxon>
    </lineage>
</organism>
<sequence>MSDSLREVSRQTSMLVSRARGWMGSAWDVRISSGATRADRLRALIDEFAGLGREAGSGAPSGARPPRISDHALPDQLVVLADDFFAAAATAVAGSGPGAPPPQHEVTRLLARAGTAVSAARADLDTPGFGFHPF</sequence>
<dbReference type="EMBL" id="MBLM01000152">
    <property type="protein sequence ID" value="OHV30518.1"/>
    <property type="molecule type" value="Genomic_DNA"/>
</dbReference>
<dbReference type="AlphaFoldDB" id="A0A1S1Q6K5"/>